<evidence type="ECO:0000313" key="3">
    <source>
        <dbReference type="Proteomes" id="UP001139158"/>
    </source>
</evidence>
<dbReference type="Pfam" id="PF00753">
    <property type="entry name" value="Lactamase_B"/>
    <property type="match status" value="1"/>
</dbReference>
<feature type="domain" description="Metallo-beta-lactamase" evidence="1">
    <location>
        <begin position="34"/>
        <end position="193"/>
    </location>
</feature>
<name>A0A9X1MD06_9MICC</name>
<dbReference type="SMART" id="SM00849">
    <property type="entry name" value="Lactamase_B"/>
    <property type="match status" value="1"/>
</dbReference>
<keyword evidence="3" id="KW-1185">Reference proteome</keyword>
<dbReference type="Gene3D" id="1.10.10.10">
    <property type="entry name" value="Winged helix-like DNA-binding domain superfamily/Winged helix DNA-binding domain"/>
    <property type="match status" value="1"/>
</dbReference>
<dbReference type="CDD" id="cd16278">
    <property type="entry name" value="metallo-hydrolase-like_MBL-fold"/>
    <property type="match status" value="1"/>
</dbReference>
<dbReference type="PANTHER" id="PTHR23131:SF0">
    <property type="entry name" value="ENDORIBONUCLEASE LACTB2"/>
    <property type="match status" value="1"/>
</dbReference>
<dbReference type="SUPFAM" id="SSF56281">
    <property type="entry name" value="Metallo-hydrolase/oxidoreductase"/>
    <property type="match status" value="1"/>
</dbReference>
<dbReference type="PANTHER" id="PTHR23131">
    <property type="entry name" value="ENDORIBONUCLEASE LACTB2"/>
    <property type="match status" value="1"/>
</dbReference>
<dbReference type="InterPro" id="IPR036388">
    <property type="entry name" value="WH-like_DNA-bd_sf"/>
</dbReference>
<dbReference type="InterPro" id="IPR036866">
    <property type="entry name" value="RibonucZ/Hydroxyglut_hydro"/>
</dbReference>
<sequence length="265" mass="27468">MAASAQPAPGEIVRSTPLARYRLADNPGPMSLDGTKSYIIAAVEGGSTVVVDPGPADELHLSALAASGDVELVLITHRHPDHTAGAQRFHELTGAPVRAADPAFCFGGEPLRDGEAIQAGGTRIQVLATPGHTSDSVCFFLPEDGTNGSVLTGDTILGRGTTVLDYPDGTLQDFMASLEKLGTLGPAAVLPAHGADLENLESVVLTYRDHRDERLAQIRAALEDLGADASVQEVTDAVYADVPAAVRGAAELSVAAQLEYLRVAG</sequence>
<accession>A0A9X1MD06</accession>
<dbReference type="InterPro" id="IPR001279">
    <property type="entry name" value="Metallo-B-lactamas"/>
</dbReference>
<dbReference type="InterPro" id="IPR050662">
    <property type="entry name" value="Sec-metab_biosynth-thioest"/>
</dbReference>
<dbReference type="EMBL" id="JAJFZV010000003">
    <property type="protein sequence ID" value="MCC3296985.1"/>
    <property type="molecule type" value="Genomic_DNA"/>
</dbReference>
<dbReference type="AlphaFoldDB" id="A0A9X1MD06"/>
<evidence type="ECO:0000313" key="2">
    <source>
        <dbReference type="EMBL" id="MCC3296985.1"/>
    </source>
</evidence>
<dbReference type="Proteomes" id="UP001139158">
    <property type="component" value="Unassembled WGS sequence"/>
</dbReference>
<proteinExistence type="predicted"/>
<comment type="caution">
    <text evidence="2">The sequence shown here is derived from an EMBL/GenBank/DDBJ whole genome shotgun (WGS) entry which is preliminary data.</text>
</comment>
<evidence type="ECO:0000259" key="1">
    <source>
        <dbReference type="SMART" id="SM00849"/>
    </source>
</evidence>
<protein>
    <submittedName>
        <fullName evidence="2">MBL fold metallo-hydrolase</fullName>
    </submittedName>
</protein>
<dbReference type="RefSeq" id="WP_227894742.1">
    <property type="nucleotide sequence ID" value="NZ_CP099466.1"/>
</dbReference>
<dbReference type="Gene3D" id="3.60.15.10">
    <property type="entry name" value="Ribonuclease Z/Hydroxyacylglutathione hydrolase-like"/>
    <property type="match status" value="1"/>
</dbReference>
<organism evidence="2 3">
    <name type="scientific">Arthrobacter caoxuetaonis</name>
    <dbReference type="NCBI Taxonomy" id="2886935"/>
    <lineage>
        <taxon>Bacteria</taxon>
        <taxon>Bacillati</taxon>
        <taxon>Actinomycetota</taxon>
        <taxon>Actinomycetes</taxon>
        <taxon>Micrococcales</taxon>
        <taxon>Micrococcaceae</taxon>
        <taxon>Arthrobacter</taxon>
    </lineage>
</organism>
<gene>
    <name evidence="2" type="ORF">LJ757_04090</name>
</gene>
<reference evidence="2" key="1">
    <citation type="submission" date="2021-10" db="EMBL/GenBank/DDBJ databases">
        <title>Novel species in genus Arthrobacter.</title>
        <authorList>
            <person name="Liu Y."/>
        </authorList>
    </citation>
    <scope>NUCLEOTIDE SEQUENCE</scope>
    <source>
        <strain evidence="2">Zg-Y453</strain>
    </source>
</reference>